<evidence type="ECO:0000313" key="3">
    <source>
        <dbReference type="Proteomes" id="UP001054889"/>
    </source>
</evidence>
<feature type="compositionally biased region" description="Low complexity" evidence="1">
    <location>
        <begin position="29"/>
        <end position="50"/>
    </location>
</feature>
<reference evidence="2" key="2">
    <citation type="submission" date="2021-12" db="EMBL/GenBank/DDBJ databases">
        <title>Resequencing data analysis of finger millet.</title>
        <authorList>
            <person name="Hatakeyama M."/>
            <person name="Aluri S."/>
            <person name="Balachadran M.T."/>
            <person name="Sivarajan S.R."/>
            <person name="Poveda L."/>
            <person name="Shimizu-Inatsugi R."/>
            <person name="Schlapbach R."/>
            <person name="Sreeman S.M."/>
            <person name="Shimizu K.K."/>
        </authorList>
    </citation>
    <scope>NUCLEOTIDE SEQUENCE</scope>
</reference>
<proteinExistence type="predicted"/>
<dbReference type="AlphaFoldDB" id="A0AAV5FMT9"/>
<organism evidence="2 3">
    <name type="scientific">Eleusine coracana subsp. coracana</name>
    <dbReference type="NCBI Taxonomy" id="191504"/>
    <lineage>
        <taxon>Eukaryota</taxon>
        <taxon>Viridiplantae</taxon>
        <taxon>Streptophyta</taxon>
        <taxon>Embryophyta</taxon>
        <taxon>Tracheophyta</taxon>
        <taxon>Spermatophyta</taxon>
        <taxon>Magnoliopsida</taxon>
        <taxon>Liliopsida</taxon>
        <taxon>Poales</taxon>
        <taxon>Poaceae</taxon>
        <taxon>PACMAD clade</taxon>
        <taxon>Chloridoideae</taxon>
        <taxon>Cynodonteae</taxon>
        <taxon>Eleusininae</taxon>
        <taxon>Eleusine</taxon>
    </lineage>
</organism>
<protein>
    <submittedName>
        <fullName evidence="2">Uncharacterized protein</fullName>
    </submittedName>
</protein>
<keyword evidence="3" id="KW-1185">Reference proteome</keyword>
<accession>A0AAV5FMT9</accession>
<comment type="caution">
    <text evidence="2">The sequence shown here is derived from an EMBL/GenBank/DDBJ whole genome shotgun (WGS) entry which is preliminary data.</text>
</comment>
<evidence type="ECO:0000313" key="2">
    <source>
        <dbReference type="EMBL" id="GJN36257.1"/>
    </source>
</evidence>
<feature type="compositionally biased region" description="Polar residues" evidence="1">
    <location>
        <begin position="10"/>
        <end position="21"/>
    </location>
</feature>
<name>A0AAV5FMT9_ELECO</name>
<feature type="region of interest" description="Disordered" evidence="1">
    <location>
        <begin position="1"/>
        <end position="50"/>
    </location>
</feature>
<sequence>MASGGYGFNSDGSSSMPSTGQRFCGTEQPSSGGWLSVSGPPSSSTFPSGSFPTYASFQGAGGHATTGMWPGGPGFTEFLGSAIAGLGQSSYPTQLNTSAFFPTTFAAEANINKEPSLASSARSGGVRCQATSALDVVEILQQRTH</sequence>
<dbReference type="Proteomes" id="UP001054889">
    <property type="component" value="Unassembled WGS sequence"/>
</dbReference>
<reference evidence="2" key="1">
    <citation type="journal article" date="2018" name="DNA Res.">
        <title>Multiple hybrid de novo genome assembly of finger millet, an orphan allotetraploid crop.</title>
        <authorList>
            <person name="Hatakeyama M."/>
            <person name="Aluri S."/>
            <person name="Balachadran M.T."/>
            <person name="Sivarajan S.R."/>
            <person name="Patrignani A."/>
            <person name="Gruter S."/>
            <person name="Poveda L."/>
            <person name="Shimizu-Inatsugi R."/>
            <person name="Baeten J."/>
            <person name="Francoijs K.J."/>
            <person name="Nataraja K.N."/>
            <person name="Reddy Y.A.N."/>
            <person name="Phadnis S."/>
            <person name="Ravikumar R.L."/>
            <person name="Schlapbach R."/>
            <person name="Sreeman S.M."/>
            <person name="Shimizu K.K."/>
        </authorList>
    </citation>
    <scope>NUCLEOTIDE SEQUENCE</scope>
</reference>
<evidence type="ECO:0000256" key="1">
    <source>
        <dbReference type="SAM" id="MobiDB-lite"/>
    </source>
</evidence>
<gene>
    <name evidence="2" type="primary">gb25100</name>
    <name evidence="2" type="ORF">PR202_gb25100</name>
</gene>
<dbReference type="EMBL" id="BQKI01000088">
    <property type="protein sequence ID" value="GJN36257.1"/>
    <property type="molecule type" value="Genomic_DNA"/>
</dbReference>